<dbReference type="KEGG" id="vg:54988576"/>
<protein>
    <submittedName>
        <fullName evidence="2">Uncharacterized protein</fullName>
    </submittedName>
</protein>
<feature type="region of interest" description="Disordered" evidence="1">
    <location>
        <begin position="1"/>
        <end position="23"/>
    </location>
</feature>
<evidence type="ECO:0000313" key="2">
    <source>
        <dbReference type="EMBL" id="AUV60027.1"/>
    </source>
</evidence>
<accession>A0A2K9VCT0</accession>
<keyword evidence="3" id="KW-1185">Reference proteome</keyword>
<reference evidence="2 3" key="1">
    <citation type="submission" date="2018-01" db="EMBL/GenBank/DDBJ databases">
        <title>Lactobacillus phages that infect wine-derived L. plantarum strains.</title>
        <authorList>
            <person name="Kyrkou I."/>
            <person name="Hestbjerg Hansen L."/>
        </authorList>
    </citation>
    <scope>NUCLEOTIDE SEQUENCE [LARGE SCALE GENOMIC DNA]</scope>
</reference>
<name>A0A2K9VCT0_9CAUD</name>
<dbReference type="EMBL" id="MG765277">
    <property type="protein sequence ID" value="AUV60027.1"/>
    <property type="molecule type" value="Genomic_DNA"/>
</dbReference>
<dbReference type="Proteomes" id="UP000241463">
    <property type="component" value="Segment"/>
</dbReference>
<proteinExistence type="predicted"/>
<dbReference type="GeneID" id="54988576"/>
<evidence type="ECO:0000256" key="1">
    <source>
        <dbReference type="SAM" id="MobiDB-lite"/>
    </source>
</evidence>
<dbReference type="RefSeq" id="YP_009798131.1">
    <property type="nucleotide sequence ID" value="NC_047924.1"/>
</dbReference>
<sequence length="77" mass="9148">MKNEDEMCMQTTGEEPSEEAKREEAFMHKEEKILDKMGYVYNRDIHAWWSDDLDQLPLLKDREARALADEIISFVLN</sequence>
<evidence type="ECO:0000313" key="3">
    <source>
        <dbReference type="Proteomes" id="UP000241463"/>
    </source>
</evidence>
<organism evidence="2 3">
    <name type="scientific">Lactobacillus phage Bacchae</name>
    <dbReference type="NCBI Taxonomy" id="2079429"/>
    <lineage>
        <taxon>Viruses</taxon>
        <taxon>Duplodnaviria</taxon>
        <taxon>Heunggongvirae</taxon>
        <taxon>Uroviricota</taxon>
        <taxon>Caudoviricetes</taxon>
        <taxon>Herelleviridae</taxon>
        <taxon>Harbinvirus</taxon>
        <taxon>Harbinvirus bacchae</taxon>
    </lineage>
</organism>